<feature type="region of interest" description="Disordered" evidence="1">
    <location>
        <begin position="1"/>
        <end position="28"/>
    </location>
</feature>
<gene>
    <name evidence="2" type="ORF">EYF80_036363</name>
</gene>
<feature type="compositionally biased region" description="Basic and acidic residues" evidence="1">
    <location>
        <begin position="17"/>
        <end position="28"/>
    </location>
</feature>
<evidence type="ECO:0000313" key="2">
    <source>
        <dbReference type="EMBL" id="TNN53453.1"/>
    </source>
</evidence>
<proteinExistence type="predicted"/>
<keyword evidence="3" id="KW-1185">Reference proteome</keyword>
<dbReference type="AlphaFoldDB" id="A0A4Z2GKT7"/>
<sequence length="95" mass="10314">MLSRRQLLEKTGSIDPECSRSKESKKDSTIAAVGLWAVALSQHVEAFGESADRQNDVQQVHTKAMTSAASQYVRCPPGPRDIKLCVACAPRGMDP</sequence>
<evidence type="ECO:0000313" key="3">
    <source>
        <dbReference type="Proteomes" id="UP000314294"/>
    </source>
</evidence>
<accession>A0A4Z2GKT7</accession>
<name>A0A4Z2GKT7_9TELE</name>
<dbReference type="Proteomes" id="UP000314294">
    <property type="component" value="Unassembled WGS sequence"/>
</dbReference>
<comment type="caution">
    <text evidence="2">The sequence shown here is derived from an EMBL/GenBank/DDBJ whole genome shotgun (WGS) entry which is preliminary data.</text>
</comment>
<evidence type="ECO:0000256" key="1">
    <source>
        <dbReference type="SAM" id="MobiDB-lite"/>
    </source>
</evidence>
<organism evidence="2 3">
    <name type="scientific">Liparis tanakae</name>
    <name type="common">Tanaka's snailfish</name>
    <dbReference type="NCBI Taxonomy" id="230148"/>
    <lineage>
        <taxon>Eukaryota</taxon>
        <taxon>Metazoa</taxon>
        <taxon>Chordata</taxon>
        <taxon>Craniata</taxon>
        <taxon>Vertebrata</taxon>
        <taxon>Euteleostomi</taxon>
        <taxon>Actinopterygii</taxon>
        <taxon>Neopterygii</taxon>
        <taxon>Teleostei</taxon>
        <taxon>Neoteleostei</taxon>
        <taxon>Acanthomorphata</taxon>
        <taxon>Eupercaria</taxon>
        <taxon>Perciformes</taxon>
        <taxon>Cottioidei</taxon>
        <taxon>Cottales</taxon>
        <taxon>Liparidae</taxon>
        <taxon>Liparis</taxon>
    </lineage>
</organism>
<reference evidence="2 3" key="1">
    <citation type="submission" date="2019-03" db="EMBL/GenBank/DDBJ databases">
        <title>First draft genome of Liparis tanakae, snailfish: a comprehensive survey of snailfish specific genes.</title>
        <authorList>
            <person name="Kim W."/>
            <person name="Song I."/>
            <person name="Jeong J.-H."/>
            <person name="Kim D."/>
            <person name="Kim S."/>
            <person name="Ryu S."/>
            <person name="Song J.Y."/>
            <person name="Lee S.K."/>
        </authorList>
    </citation>
    <scope>NUCLEOTIDE SEQUENCE [LARGE SCALE GENOMIC DNA]</scope>
    <source>
        <tissue evidence="2">Muscle</tissue>
    </source>
</reference>
<dbReference type="EMBL" id="SRLO01000516">
    <property type="protein sequence ID" value="TNN53453.1"/>
    <property type="molecule type" value="Genomic_DNA"/>
</dbReference>
<protein>
    <submittedName>
        <fullName evidence="2">Uncharacterized protein</fullName>
    </submittedName>
</protein>